<dbReference type="SFLD" id="SFLDG01129">
    <property type="entry name" value="C1.5:_HAD__Beta-PGM__Phosphata"/>
    <property type="match status" value="1"/>
</dbReference>
<dbReference type="GO" id="GO:0016787">
    <property type="term" value="F:hydrolase activity"/>
    <property type="evidence" value="ECO:0007669"/>
    <property type="project" value="UniProtKB-KW"/>
</dbReference>
<protein>
    <submittedName>
        <fullName evidence="5">HAD family hydrolase</fullName>
    </submittedName>
</protein>
<evidence type="ECO:0000313" key="6">
    <source>
        <dbReference type="Proteomes" id="UP000185490"/>
    </source>
</evidence>
<dbReference type="PANTHER" id="PTHR46470">
    <property type="entry name" value="N-ACYLNEURAMINATE-9-PHOSPHATASE"/>
    <property type="match status" value="1"/>
</dbReference>
<dbReference type="EMBL" id="CP007389">
    <property type="protein sequence ID" value="APT73639.1"/>
    <property type="molecule type" value="Genomic_DNA"/>
</dbReference>
<name>A0ABN4UUF5_9BACT</name>
<dbReference type="InterPro" id="IPR006439">
    <property type="entry name" value="HAD-SF_hydro_IA"/>
</dbReference>
<comment type="cofactor">
    <cofactor evidence="1">
        <name>Mg(2+)</name>
        <dbReference type="ChEBI" id="CHEBI:18420"/>
    </cofactor>
</comment>
<dbReference type="Gene3D" id="1.10.150.520">
    <property type="match status" value="1"/>
</dbReference>
<keyword evidence="3 5" id="KW-0378">Hydrolase</keyword>
<dbReference type="InterPro" id="IPR036412">
    <property type="entry name" value="HAD-like_sf"/>
</dbReference>
<evidence type="ECO:0000256" key="1">
    <source>
        <dbReference type="ARBA" id="ARBA00001946"/>
    </source>
</evidence>
<dbReference type="SUPFAM" id="SSF56784">
    <property type="entry name" value="HAD-like"/>
    <property type="match status" value="1"/>
</dbReference>
<dbReference type="PANTHER" id="PTHR46470:SF2">
    <property type="entry name" value="GLYCERALDEHYDE 3-PHOSPHATE PHOSPHATASE"/>
    <property type="match status" value="1"/>
</dbReference>
<evidence type="ECO:0000256" key="3">
    <source>
        <dbReference type="ARBA" id="ARBA00022801"/>
    </source>
</evidence>
<dbReference type="InterPro" id="IPR051400">
    <property type="entry name" value="HAD-like_hydrolase"/>
</dbReference>
<evidence type="ECO:0000313" key="5">
    <source>
        <dbReference type="EMBL" id="APT73639.1"/>
    </source>
</evidence>
<sequence length="208" mass="24569">MYIFVDYDGTLIKNPESEFFERYFFLLSKFSGIDLSEISRKVMKAVEETAKDTDNGKNLFEKFLEKISDNGDRKYWENLFMEFYKREFSKLKDIITKNDFLVELIKNTDKEVIFASNPLFPKIAVNERIRFVDLSPKRFCYIAHMENSHFVKPDPRFFKEIVEKLSINPADCVMIGDTENDIACEKIGIKFVHVDNEKEIYNIFVKGD</sequence>
<proteinExistence type="predicted"/>
<gene>
    <name evidence="5" type="ORF">BW47_03370</name>
</gene>
<evidence type="ECO:0000256" key="2">
    <source>
        <dbReference type="ARBA" id="ARBA00022723"/>
    </source>
</evidence>
<keyword evidence="2" id="KW-0479">Metal-binding</keyword>
<dbReference type="Pfam" id="PF00702">
    <property type="entry name" value="Hydrolase"/>
    <property type="match status" value="1"/>
</dbReference>
<dbReference type="RefSeq" id="WP_012056849.1">
    <property type="nucleotide sequence ID" value="NZ_CP007389.1"/>
</dbReference>
<organism evidence="5 6">
    <name type="scientific">Thermosipho melanesiensis</name>
    <dbReference type="NCBI Taxonomy" id="46541"/>
    <lineage>
        <taxon>Bacteria</taxon>
        <taxon>Thermotogati</taxon>
        <taxon>Thermotogota</taxon>
        <taxon>Thermotogae</taxon>
        <taxon>Thermotogales</taxon>
        <taxon>Fervidobacteriaceae</taxon>
        <taxon>Thermosipho</taxon>
    </lineage>
</organism>
<keyword evidence="6" id="KW-1185">Reference proteome</keyword>
<dbReference type="SFLD" id="SFLDS00003">
    <property type="entry name" value="Haloacid_Dehalogenase"/>
    <property type="match status" value="1"/>
</dbReference>
<dbReference type="NCBIfam" id="TIGR01549">
    <property type="entry name" value="HAD-SF-IA-v1"/>
    <property type="match status" value="1"/>
</dbReference>
<reference evidence="5 6" key="1">
    <citation type="submission" date="2014-02" db="EMBL/GenBank/DDBJ databases">
        <title>Diversity of Thermotogales isolates from hydrothermal vents.</title>
        <authorList>
            <person name="Haverkamp T.H.A."/>
            <person name="Lossouarn J."/>
            <person name="Geslin C."/>
            <person name="Nesbo C.L."/>
        </authorList>
    </citation>
    <scope>NUCLEOTIDE SEQUENCE [LARGE SCALE GENOMIC DNA]</scope>
    <source>
        <strain evidence="5 6">431</strain>
    </source>
</reference>
<evidence type="ECO:0000256" key="4">
    <source>
        <dbReference type="ARBA" id="ARBA00022842"/>
    </source>
</evidence>
<dbReference type="Gene3D" id="3.40.50.1000">
    <property type="entry name" value="HAD superfamily/HAD-like"/>
    <property type="match status" value="1"/>
</dbReference>
<dbReference type="InterPro" id="IPR023214">
    <property type="entry name" value="HAD_sf"/>
</dbReference>
<accession>A0ABN4UUF5</accession>
<keyword evidence="4" id="KW-0460">Magnesium</keyword>
<dbReference type="Proteomes" id="UP000185490">
    <property type="component" value="Chromosome"/>
</dbReference>
<dbReference type="CDD" id="cd01427">
    <property type="entry name" value="HAD_like"/>
    <property type="match status" value="1"/>
</dbReference>